<evidence type="ECO:0000256" key="5">
    <source>
        <dbReference type="ARBA" id="ARBA00023136"/>
    </source>
</evidence>
<feature type="transmembrane region" description="Helical" evidence="6">
    <location>
        <begin position="67"/>
        <end position="89"/>
    </location>
</feature>
<dbReference type="PANTHER" id="PTHR32322">
    <property type="entry name" value="INNER MEMBRANE TRANSPORTER"/>
    <property type="match status" value="1"/>
</dbReference>
<keyword evidence="5 6" id="KW-0472">Membrane</keyword>
<feature type="domain" description="EamA" evidence="7">
    <location>
        <begin position="9"/>
        <end position="139"/>
    </location>
</feature>
<dbReference type="Pfam" id="PF00892">
    <property type="entry name" value="EamA"/>
    <property type="match status" value="1"/>
</dbReference>
<evidence type="ECO:0000313" key="9">
    <source>
        <dbReference type="Proteomes" id="UP000198654"/>
    </source>
</evidence>
<organism evidence="8 9">
    <name type="scientific">Modicisalibacter muralis</name>
    <dbReference type="NCBI Taxonomy" id="119000"/>
    <lineage>
        <taxon>Bacteria</taxon>
        <taxon>Pseudomonadati</taxon>
        <taxon>Pseudomonadota</taxon>
        <taxon>Gammaproteobacteria</taxon>
        <taxon>Oceanospirillales</taxon>
        <taxon>Halomonadaceae</taxon>
        <taxon>Modicisalibacter</taxon>
    </lineage>
</organism>
<dbReference type="RefSeq" id="WP_089729623.1">
    <property type="nucleotide sequence ID" value="NZ_FNGI01000008.1"/>
</dbReference>
<feature type="transmembrane region" description="Helical" evidence="6">
    <location>
        <begin position="185"/>
        <end position="202"/>
    </location>
</feature>
<dbReference type="AlphaFoldDB" id="A0A1G9NR09"/>
<feature type="transmembrane region" description="Helical" evidence="6">
    <location>
        <begin position="95"/>
        <end position="117"/>
    </location>
</feature>
<dbReference type="GO" id="GO:0016020">
    <property type="term" value="C:membrane"/>
    <property type="evidence" value="ECO:0007669"/>
    <property type="project" value="UniProtKB-SubCell"/>
</dbReference>
<keyword evidence="4 6" id="KW-1133">Transmembrane helix</keyword>
<protein>
    <submittedName>
        <fullName evidence="8">EamA-like transporter family protein</fullName>
    </submittedName>
</protein>
<feature type="transmembrane region" description="Helical" evidence="6">
    <location>
        <begin position="38"/>
        <end position="55"/>
    </location>
</feature>
<evidence type="ECO:0000256" key="6">
    <source>
        <dbReference type="SAM" id="Phobius"/>
    </source>
</evidence>
<dbReference type="PANTHER" id="PTHR32322:SF2">
    <property type="entry name" value="EAMA DOMAIN-CONTAINING PROTEIN"/>
    <property type="match status" value="1"/>
</dbReference>
<comment type="subcellular location">
    <subcellularLocation>
        <location evidence="1">Membrane</location>
        <topology evidence="1">Multi-pass membrane protein</topology>
    </subcellularLocation>
</comment>
<name>A0A1G9NR09_9GAMM</name>
<proteinExistence type="inferred from homology"/>
<dbReference type="EMBL" id="FNGI01000008">
    <property type="protein sequence ID" value="SDL88435.1"/>
    <property type="molecule type" value="Genomic_DNA"/>
</dbReference>
<evidence type="ECO:0000256" key="1">
    <source>
        <dbReference type="ARBA" id="ARBA00004141"/>
    </source>
</evidence>
<dbReference type="Proteomes" id="UP000198654">
    <property type="component" value="Unassembled WGS sequence"/>
</dbReference>
<reference evidence="8 9" key="1">
    <citation type="submission" date="2016-10" db="EMBL/GenBank/DDBJ databases">
        <authorList>
            <person name="de Groot N.N."/>
        </authorList>
    </citation>
    <scope>NUCLEOTIDE SEQUENCE [LARGE SCALE GENOMIC DNA]</scope>
    <source>
        <strain evidence="8 9">DSM 14789</strain>
    </source>
</reference>
<evidence type="ECO:0000256" key="3">
    <source>
        <dbReference type="ARBA" id="ARBA00022692"/>
    </source>
</evidence>
<keyword evidence="9" id="KW-1185">Reference proteome</keyword>
<evidence type="ECO:0000313" key="8">
    <source>
        <dbReference type="EMBL" id="SDL88435.1"/>
    </source>
</evidence>
<keyword evidence="3 6" id="KW-0812">Transmembrane</keyword>
<evidence type="ECO:0000256" key="4">
    <source>
        <dbReference type="ARBA" id="ARBA00022989"/>
    </source>
</evidence>
<gene>
    <name evidence="8" type="ORF">SAMN05661010_02806</name>
</gene>
<dbReference type="InterPro" id="IPR037185">
    <property type="entry name" value="EmrE-like"/>
</dbReference>
<feature type="transmembrane region" description="Helical" evidence="6">
    <location>
        <begin position="124"/>
        <end position="146"/>
    </location>
</feature>
<dbReference type="InterPro" id="IPR000620">
    <property type="entry name" value="EamA_dom"/>
</dbReference>
<dbReference type="OrthoDB" id="9809509at2"/>
<evidence type="ECO:0000256" key="2">
    <source>
        <dbReference type="ARBA" id="ARBA00007362"/>
    </source>
</evidence>
<sequence>MPPSLLSSLAASGFVVCWSSGFIGGRLAVEVALPPMALFAWRFALATLLVALWWRAWGTRSASRQGLFIEAGIGCLTMGGYLLGVMLAIQAGVGTAVTALITALQPLLATLLASLLLGPRSGGLRWLGMIIASVGVILCVAGDLGNADGAPLWAYGLPLLSVVSVTLGSILAARYPTAMAMDATLTAQLAAATGVFLIAALIEGHGRIALPALDSATLTAIGWLVFFSSLGATVSSSPACVASGST</sequence>
<comment type="similarity">
    <text evidence="2">Belongs to the EamA transporter family.</text>
</comment>
<dbReference type="InterPro" id="IPR050638">
    <property type="entry name" value="AA-Vitamin_Transporters"/>
</dbReference>
<evidence type="ECO:0000259" key="7">
    <source>
        <dbReference type="Pfam" id="PF00892"/>
    </source>
</evidence>
<feature type="transmembrane region" description="Helical" evidence="6">
    <location>
        <begin position="152"/>
        <end position="173"/>
    </location>
</feature>
<accession>A0A1G9NR09</accession>
<dbReference type="SUPFAM" id="SSF103481">
    <property type="entry name" value="Multidrug resistance efflux transporter EmrE"/>
    <property type="match status" value="1"/>
</dbReference>